<sequence>MKNYVITYRSILSFFIGFMSYAFIALMKISGLSDFQIGLVLSSIQISQFISYVVLIALSVKRHIMVSAVLELFIPIILIVDRSAFTFVLSGVLMGIANSINSSVIIIQKEFTRKDYSVLMALTYTLSLAGLGIFYLSGIVGVSVLFALFIPLLFSNLVLALTLRYEEKRERLSDIYHWLKGVGKSVLAFGFFTSLRRVIIGSYIPLILLITFSVYTPQEISLYLMVFQVPLIIFFYVGHKISEKLFMVLSVVEFILFLVLSVFYRESILLALSLILLANMTSSLRAPVAEETVIKLSNFSTKISSFYHLIDTIFSALAAILLALIVKLGLFYGIFIMAGLSSFLPSLFLYKVLLQRKQ</sequence>
<feature type="transmembrane region" description="Helical" evidence="1">
    <location>
        <begin position="39"/>
        <end position="60"/>
    </location>
</feature>
<reference evidence="2 3" key="1">
    <citation type="submission" date="2021-04" db="EMBL/GenBank/DDBJ databases">
        <title>Complete genome sequence of Stygiolobus sp. KN-1.</title>
        <authorList>
            <person name="Nakamura K."/>
            <person name="Sakai H."/>
            <person name="Kurosawa N."/>
        </authorList>
    </citation>
    <scope>NUCLEOTIDE SEQUENCE [LARGE SCALE GENOMIC DNA]</scope>
    <source>
        <strain evidence="2 3">KN-1</strain>
    </source>
</reference>
<name>A0A8D5ZKT5_9CREN</name>
<dbReference type="AlphaFoldDB" id="A0A8D5ZKT5"/>
<evidence type="ECO:0000313" key="2">
    <source>
        <dbReference type="EMBL" id="BCU71612.1"/>
    </source>
</evidence>
<organism evidence="2 3">
    <name type="scientific">Stygiolobus caldivivus</name>
    <dbReference type="NCBI Taxonomy" id="2824673"/>
    <lineage>
        <taxon>Archaea</taxon>
        <taxon>Thermoproteota</taxon>
        <taxon>Thermoprotei</taxon>
        <taxon>Sulfolobales</taxon>
        <taxon>Sulfolobaceae</taxon>
        <taxon>Stygiolobus</taxon>
    </lineage>
</organism>
<keyword evidence="3" id="KW-1185">Reference proteome</keyword>
<feature type="transmembrane region" description="Helical" evidence="1">
    <location>
        <begin position="6"/>
        <end position="27"/>
    </location>
</feature>
<dbReference type="SUPFAM" id="SSF103473">
    <property type="entry name" value="MFS general substrate transporter"/>
    <property type="match status" value="1"/>
</dbReference>
<dbReference type="Proteomes" id="UP000825123">
    <property type="component" value="Chromosome"/>
</dbReference>
<dbReference type="EMBL" id="AP024597">
    <property type="protein sequence ID" value="BCU71612.1"/>
    <property type="molecule type" value="Genomic_DNA"/>
</dbReference>
<keyword evidence="1" id="KW-0812">Transmembrane</keyword>
<dbReference type="InterPro" id="IPR036259">
    <property type="entry name" value="MFS_trans_sf"/>
</dbReference>
<dbReference type="Gene3D" id="1.20.1250.20">
    <property type="entry name" value="MFS general substrate transporter like domains"/>
    <property type="match status" value="1"/>
</dbReference>
<evidence type="ECO:0000313" key="3">
    <source>
        <dbReference type="Proteomes" id="UP000825123"/>
    </source>
</evidence>
<protein>
    <recommendedName>
        <fullName evidence="4">MFS transporter</fullName>
    </recommendedName>
</protein>
<feature type="transmembrane region" description="Helical" evidence="1">
    <location>
        <begin position="72"/>
        <end position="96"/>
    </location>
</feature>
<evidence type="ECO:0008006" key="4">
    <source>
        <dbReference type="Google" id="ProtNLM"/>
    </source>
</evidence>
<dbReference type="KEGG" id="csty:KN1_29090"/>
<evidence type="ECO:0000256" key="1">
    <source>
        <dbReference type="SAM" id="Phobius"/>
    </source>
</evidence>
<feature type="transmembrane region" description="Helical" evidence="1">
    <location>
        <begin position="306"/>
        <end position="326"/>
    </location>
</feature>
<keyword evidence="1" id="KW-0472">Membrane</keyword>
<keyword evidence="1" id="KW-1133">Transmembrane helix</keyword>
<dbReference type="GeneID" id="66164623"/>
<proteinExistence type="predicted"/>
<dbReference type="RefSeq" id="WP_221288457.1">
    <property type="nucleotide sequence ID" value="NZ_AP024597.1"/>
</dbReference>
<feature type="transmembrane region" description="Helical" evidence="1">
    <location>
        <begin position="186"/>
        <end position="214"/>
    </location>
</feature>
<feature type="transmembrane region" description="Helical" evidence="1">
    <location>
        <begin position="332"/>
        <end position="353"/>
    </location>
</feature>
<gene>
    <name evidence="2" type="ORF">KN1_29090</name>
</gene>
<feature type="transmembrane region" description="Helical" evidence="1">
    <location>
        <begin position="220"/>
        <end position="238"/>
    </location>
</feature>
<accession>A0A8D5ZKT5</accession>